<proteinExistence type="predicted"/>
<organism evidence="2">
    <name type="scientific">Ralstonia solanacearum</name>
    <name type="common">Pseudomonas solanacearum</name>
    <dbReference type="NCBI Taxonomy" id="305"/>
    <lineage>
        <taxon>Bacteria</taxon>
        <taxon>Pseudomonadati</taxon>
        <taxon>Pseudomonadota</taxon>
        <taxon>Betaproteobacteria</taxon>
        <taxon>Burkholderiales</taxon>
        <taxon>Burkholderiaceae</taxon>
        <taxon>Ralstonia</taxon>
        <taxon>Ralstonia solanacearum species complex</taxon>
    </lineage>
</organism>
<accession>A0A0S4WJL3</accession>
<protein>
    <submittedName>
        <fullName evidence="2">Uncharacterized protein</fullName>
    </submittedName>
</protein>
<reference evidence="2" key="1">
    <citation type="submission" date="2015-10" db="EMBL/GenBank/DDBJ databases">
        <authorList>
            <person name="Gilbert D.G."/>
        </authorList>
    </citation>
    <scope>NUCLEOTIDE SEQUENCE</scope>
    <source>
        <strain evidence="2">Phyl III-seqv23</strain>
    </source>
</reference>
<dbReference type="AlphaFoldDB" id="A0A0S4WJL3"/>
<dbReference type="EMBL" id="LN899827">
    <property type="protein sequence ID" value="CUV47004.1"/>
    <property type="molecule type" value="Genomic_DNA"/>
</dbReference>
<evidence type="ECO:0000256" key="1">
    <source>
        <dbReference type="SAM" id="MobiDB-lite"/>
    </source>
</evidence>
<feature type="region of interest" description="Disordered" evidence="1">
    <location>
        <begin position="1"/>
        <end position="33"/>
    </location>
</feature>
<name>A0A0S4WJL3_RALSL</name>
<feature type="compositionally biased region" description="Low complexity" evidence="1">
    <location>
        <begin position="1"/>
        <end position="26"/>
    </location>
</feature>
<sequence>MAPTPTLPAQALAPQLRPQPSASASNARRRRRPHVLAPATVSLEAQPNRNPAAQSRLLANRFIPIPKFVLLSDTGNWPGRWSSNQPGVCPLQLIKRY</sequence>
<evidence type="ECO:0000313" key="2">
    <source>
        <dbReference type="EMBL" id="CUV47004.1"/>
    </source>
</evidence>
<gene>
    <name evidence="2" type="ORF">TO10_v1_780011</name>
</gene>